<evidence type="ECO:0000256" key="1">
    <source>
        <dbReference type="SAM" id="MobiDB-lite"/>
    </source>
</evidence>
<dbReference type="EMBL" id="CM000761">
    <property type="protein sequence ID" value="OQU90550.1"/>
    <property type="molecule type" value="Genomic_DNA"/>
</dbReference>
<dbReference type="GO" id="GO:0007165">
    <property type="term" value="P:signal transduction"/>
    <property type="evidence" value="ECO:0007669"/>
    <property type="project" value="InterPro"/>
</dbReference>
<feature type="compositionally biased region" description="Basic residues" evidence="1">
    <location>
        <begin position="1"/>
        <end position="18"/>
    </location>
</feature>
<evidence type="ECO:0000313" key="4">
    <source>
        <dbReference type="Proteomes" id="UP000000768"/>
    </source>
</evidence>
<reference evidence="3 4" key="1">
    <citation type="journal article" date="2009" name="Nature">
        <title>The Sorghum bicolor genome and the diversification of grasses.</title>
        <authorList>
            <person name="Paterson A.H."/>
            <person name="Bowers J.E."/>
            <person name="Bruggmann R."/>
            <person name="Dubchak I."/>
            <person name="Grimwood J."/>
            <person name="Gundlach H."/>
            <person name="Haberer G."/>
            <person name="Hellsten U."/>
            <person name="Mitros T."/>
            <person name="Poliakov A."/>
            <person name="Schmutz J."/>
            <person name="Spannagl M."/>
            <person name="Tang H."/>
            <person name="Wang X."/>
            <person name="Wicker T."/>
            <person name="Bharti A.K."/>
            <person name="Chapman J."/>
            <person name="Feltus F.A."/>
            <person name="Gowik U."/>
            <person name="Grigoriev I.V."/>
            <person name="Lyons E."/>
            <person name="Maher C.A."/>
            <person name="Martis M."/>
            <person name="Narechania A."/>
            <person name="Otillar R.P."/>
            <person name="Penning B.W."/>
            <person name="Salamov A.A."/>
            <person name="Wang Y."/>
            <person name="Zhang L."/>
            <person name="Carpita N.C."/>
            <person name="Freeling M."/>
            <person name="Gingle A.R."/>
            <person name="Hash C.T."/>
            <person name="Keller B."/>
            <person name="Klein P."/>
            <person name="Kresovich S."/>
            <person name="McCann M.C."/>
            <person name="Ming R."/>
            <person name="Peterson D.G."/>
            <person name="Mehboob-ur-Rahman"/>
            <person name="Ware D."/>
            <person name="Westhoff P."/>
            <person name="Mayer K.F."/>
            <person name="Messing J."/>
            <person name="Rokhsar D.S."/>
        </authorList>
    </citation>
    <scope>NUCLEOTIDE SEQUENCE [LARGE SCALE GENOMIC DNA]</scope>
    <source>
        <strain evidence="4">cv. BTx623</strain>
    </source>
</reference>
<dbReference type="Pfam" id="PF03822">
    <property type="entry name" value="NAF"/>
    <property type="match status" value="1"/>
</dbReference>
<keyword evidence="4" id="KW-1185">Reference proteome</keyword>
<dbReference type="Proteomes" id="UP000000768">
    <property type="component" value="Chromosome 2"/>
</dbReference>
<proteinExistence type="predicted"/>
<organism evidence="3 4">
    <name type="scientific">Sorghum bicolor</name>
    <name type="common">Sorghum</name>
    <name type="synonym">Sorghum vulgare</name>
    <dbReference type="NCBI Taxonomy" id="4558"/>
    <lineage>
        <taxon>Eukaryota</taxon>
        <taxon>Viridiplantae</taxon>
        <taxon>Streptophyta</taxon>
        <taxon>Embryophyta</taxon>
        <taxon>Tracheophyta</taxon>
        <taxon>Spermatophyta</taxon>
        <taxon>Magnoliopsida</taxon>
        <taxon>Liliopsida</taxon>
        <taxon>Poales</taxon>
        <taxon>Poaceae</taxon>
        <taxon>PACMAD clade</taxon>
        <taxon>Panicoideae</taxon>
        <taxon>Andropogonodae</taxon>
        <taxon>Andropogoneae</taxon>
        <taxon>Sorghinae</taxon>
        <taxon>Sorghum</taxon>
    </lineage>
</organism>
<feature type="compositionally biased region" description="Basic and acidic residues" evidence="1">
    <location>
        <begin position="69"/>
        <end position="88"/>
    </location>
</feature>
<evidence type="ECO:0000313" key="3">
    <source>
        <dbReference type="EMBL" id="OQU90550.1"/>
    </source>
</evidence>
<dbReference type="Gene3D" id="3.30.310.80">
    <property type="entry name" value="Kinase associated domain 1, KA1"/>
    <property type="match status" value="1"/>
</dbReference>
<accession>A0A1W0W824</accession>
<dbReference type="Gramene" id="OQU90550">
    <property type="protein sequence ID" value="OQU90550"/>
    <property type="gene ID" value="SORBI_3002G428301"/>
</dbReference>
<dbReference type="InParanoid" id="A0A1W0W824"/>
<reference evidence="4" key="2">
    <citation type="journal article" date="2018" name="Plant J.">
        <title>The Sorghum bicolor reference genome: improved assembly, gene annotations, a transcriptome atlas, and signatures of genome organization.</title>
        <authorList>
            <person name="McCormick R.F."/>
            <person name="Truong S.K."/>
            <person name="Sreedasyam A."/>
            <person name="Jenkins J."/>
            <person name="Shu S."/>
            <person name="Sims D."/>
            <person name="Kennedy M."/>
            <person name="Amirebrahimi M."/>
            <person name="Weers B.D."/>
            <person name="McKinley B."/>
            <person name="Mattison A."/>
            <person name="Morishige D.T."/>
            <person name="Grimwood J."/>
            <person name="Schmutz J."/>
            <person name="Mullet J.E."/>
        </authorList>
    </citation>
    <scope>NUCLEOTIDE SEQUENCE [LARGE SCALE GENOMIC DNA]</scope>
    <source>
        <strain evidence="4">cv. BTx623</strain>
    </source>
</reference>
<gene>
    <name evidence="3" type="ORF">SORBI_3002G428301</name>
</gene>
<evidence type="ECO:0000259" key="2">
    <source>
        <dbReference type="Pfam" id="PF03822"/>
    </source>
</evidence>
<sequence>MPPRVHRPRPAPARHRRTTPLEQPRERPSPPARTAGRYMGAPRHASQVRIGPLPPHPPEAPPWPDLSDEGGRRRSNGRRDPCEGRERGSVTQYAKSSGEEQRSFDGEELPEFRRRACRQESHGMMHEILHIPRLLLLLLLGRVLDPDPSARIDATASDEELGRLMHGGGGEQEDKEEAWFGPGGESKADEEDMEPTVFDILSFSPGSDLSALFLGAGKERVFMGEPVAAVVARVEAVGRKGGYRVRRDGKRAMAPCGIRTALPCLLAPP</sequence>
<feature type="region of interest" description="Disordered" evidence="1">
    <location>
        <begin position="166"/>
        <end position="192"/>
    </location>
</feature>
<dbReference type="AlphaFoldDB" id="A0A1W0W824"/>
<feature type="compositionally biased region" description="Pro residues" evidence="1">
    <location>
        <begin position="52"/>
        <end position="64"/>
    </location>
</feature>
<feature type="region of interest" description="Disordered" evidence="1">
    <location>
        <begin position="1"/>
        <end position="108"/>
    </location>
</feature>
<protein>
    <recommendedName>
        <fullName evidence="2">NAF domain-containing protein</fullName>
    </recommendedName>
</protein>
<feature type="compositionally biased region" description="Basic and acidic residues" evidence="1">
    <location>
        <begin position="97"/>
        <end position="108"/>
    </location>
</feature>
<dbReference type="STRING" id="4558.A0A1W0W824"/>
<feature type="domain" description="NAF" evidence="2">
    <location>
        <begin position="198"/>
        <end position="246"/>
    </location>
</feature>
<dbReference type="InterPro" id="IPR004041">
    <property type="entry name" value="NAF_dom"/>
</dbReference>
<name>A0A1W0W824_SORBI</name>